<dbReference type="AlphaFoldDB" id="A0A5D2A0B8"/>
<gene>
    <name evidence="2" type="ORF">ES288_D13G212400v1</name>
</gene>
<dbReference type="EMBL" id="CM017713">
    <property type="protein sequence ID" value="TYG38314.1"/>
    <property type="molecule type" value="Genomic_DNA"/>
</dbReference>
<dbReference type="SMART" id="SM00248">
    <property type="entry name" value="ANK"/>
    <property type="match status" value="3"/>
</dbReference>
<protein>
    <submittedName>
        <fullName evidence="2">Uncharacterized protein</fullName>
    </submittedName>
</protein>
<organism evidence="2 3">
    <name type="scientific">Gossypium darwinii</name>
    <name type="common">Darwin's cotton</name>
    <name type="synonym">Gossypium barbadense var. darwinii</name>
    <dbReference type="NCBI Taxonomy" id="34276"/>
    <lineage>
        <taxon>Eukaryota</taxon>
        <taxon>Viridiplantae</taxon>
        <taxon>Streptophyta</taxon>
        <taxon>Embryophyta</taxon>
        <taxon>Tracheophyta</taxon>
        <taxon>Spermatophyta</taxon>
        <taxon>Magnoliopsida</taxon>
        <taxon>eudicotyledons</taxon>
        <taxon>Gunneridae</taxon>
        <taxon>Pentapetalae</taxon>
        <taxon>rosids</taxon>
        <taxon>malvids</taxon>
        <taxon>Malvales</taxon>
        <taxon>Malvaceae</taxon>
        <taxon>Malvoideae</taxon>
        <taxon>Gossypium</taxon>
    </lineage>
</organism>
<name>A0A5D2A0B8_GOSDA</name>
<accession>A0A5D2A0B8</accession>
<dbReference type="PANTHER" id="PTHR24121">
    <property type="entry name" value="NO MECHANORECEPTOR POTENTIAL C, ISOFORM D-RELATED"/>
    <property type="match status" value="1"/>
</dbReference>
<dbReference type="PROSITE" id="PS50297">
    <property type="entry name" value="ANK_REP_REGION"/>
    <property type="match status" value="1"/>
</dbReference>
<evidence type="ECO:0000256" key="1">
    <source>
        <dbReference type="PROSITE-ProRule" id="PRU00023"/>
    </source>
</evidence>
<dbReference type="SUPFAM" id="SSF48403">
    <property type="entry name" value="Ankyrin repeat"/>
    <property type="match status" value="1"/>
</dbReference>
<dbReference type="Gene3D" id="1.25.40.20">
    <property type="entry name" value="Ankyrin repeat-containing domain"/>
    <property type="match status" value="1"/>
</dbReference>
<dbReference type="InterPro" id="IPR036770">
    <property type="entry name" value="Ankyrin_rpt-contain_sf"/>
</dbReference>
<sequence length="184" mass="20380">MDPKLYRAVIKGYVASMRDLASSDSRFVLLQVTPQGDNIVHVAAKHDQFLHQKNSKGNTPLHIAARMGSSEICQVLINHLSGGKIEAGEKLIRVVNKNHDTALRDAVRNGHEEIVNLLIRRDPELALLTNNVGESPLFSAADKRHDRIAKPILNVAPDYSIEGRNKMNVLHAAVIRSISFLQTI</sequence>
<reference evidence="2 3" key="1">
    <citation type="submission" date="2019-06" db="EMBL/GenBank/DDBJ databases">
        <title>WGS assembly of Gossypium darwinii.</title>
        <authorList>
            <person name="Chen Z.J."/>
            <person name="Sreedasyam A."/>
            <person name="Ando A."/>
            <person name="Song Q."/>
            <person name="De L."/>
            <person name="Hulse-Kemp A."/>
            <person name="Ding M."/>
            <person name="Ye W."/>
            <person name="Kirkbride R."/>
            <person name="Jenkins J."/>
            <person name="Plott C."/>
            <person name="Lovell J."/>
            <person name="Lin Y.-M."/>
            <person name="Vaughn R."/>
            <person name="Liu B."/>
            <person name="Li W."/>
            <person name="Simpson S."/>
            <person name="Scheffler B."/>
            <person name="Saski C."/>
            <person name="Grover C."/>
            <person name="Hu G."/>
            <person name="Conover J."/>
            <person name="Carlson J."/>
            <person name="Shu S."/>
            <person name="Boston L."/>
            <person name="Williams M."/>
            <person name="Peterson D."/>
            <person name="Mcgee K."/>
            <person name="Jones D."/>
            <person name="Wendel J."/>
            <person name="Stelly D."/>
            <person name="Grimwood J."/>
            <person name="Schmutz J."/>
        </authorList>
    </citation>
    <scope>NUCLEOTIDE SEQUENCE [LARGE SCALE GENOMIC DNA]</scope>
    <source>
        <strain evidence="2">1808015.09</strain>
    </source>
</reference>
<dbReference type="PANTHER" id="PTHR24121:SF22">
    <property type="entry name" value="PROTEIN ACCELERATED CELL DEATH 6-LIKE"/>
    <property type="match status" value="1"/>
</dbReference>
<dbReference type="Proteomes" id="UP000323506">
    <property type="component" value="Chromosome D13"/>
</dbReference>
<evidence type="ECO:0000313" key="2">
    <source>
        <dbReference type="EMBL" id="TYG38314.1"/>
    </source>
</evidence>
<dbReference type="PROSITE" id="PS50088">
    <property type="entry name" value="ANK_REPEAT"/>
    <property type="match status" value="2"/>
</dbReference>
<proteinExistence type="predicted"/>
<feature type="repeat" description="ANK" evidence="1">
    <location>
        <begin position="98"/>
        <end position="130"/>
    </location>
</feature>
<dbReference type="InterPro" id="IPR002110">
    <property type="entry name" value="Ankyrin_rpt"/>
</dbReference>
<dbReference type="Pfam" id="PF12796">
    <property type="entry name" value="Ank_2"/>
    <property type="match status" value="1"/>
</dbReference>
<feature type="repeat" description="ANK" evidence="1">
    <location>
        <begin position="56"/>
        <end position="79"/>
    </location>
</feature>
<evidence type="ECO:0000313" key="3">
    <source>
        <dbReference type="Proteomes" id="UP000323506"/>
    </source>
</evidence>
<keyword evidence="1" id="KW-0040">ANK repeat</keyword>
<keyword evidence="3" id="KW-1185">Reference proteome</keyword>